<dbReference type="SUPFAM" id="SSF81321">
    <property type="entry name" value="Family A G protein-coupled receptor-like"/>
    <property type="match status" value="1"/>
</dbReference>
<dbReference type="Pfam" id="PF13853">
    <property type="entry name" value="7tm_4"/>
    <property type="match status" value="1"/>
</dbReference>
<keyword evidence="4 11" id="KW-0552">Olfaction</keyword>
<organism evidence="13 14">
    <name type="scientific">Pyxicephalus adspersus</name>
    <name type="common">African bullfrog</name>
    <dbReference type="NCBI Taxonomy" id="30357"/>
    <lineage>
        <taxon>Eukaryota</taxon>
        <taxon>Metazoa</taxon>
        <taxon>Chordata</taxon>
        <taxon>Craniata</taxon>
        <taxon>Vertebrata</taxon>
        <taxon>Euteleostomi</taxon>
        <taxon>Amphibia</taxon>
        <taxon>Batrachia</taxon>
        <taxon>Anura</taxon>
        <taxon>Neobatrachia</taxon>
        <taxon>Ranoidea</taxon>
        <taxon>Pyxicephalidae</taxon>
        <taxon>Pyxicephalinae</taxon>
        <taxon>Pyxicephalus</taxon>
    </lineage>
</organism>
<evidence type="ECO:0000313" key="14">
    <source>
        <dbReference type="Proteomes" id="UP001181693"/>
    </source>
</evidence>
<dbReference type="GO" id="GO:0004930">
    <property type="term" value="F:G protein-coupled receptor activity"/>
    <property type="evidence" value="ECO:0007669"/>
    <property type="project" value="UniProtKB-KW"/>
</dbReference>
<comment type="subcellular location">
    <subcellularLocation>
        <location evidence="1 11">Cell membrane</location>
        <topology evidence="1 11">Multi-pass membrane protein</topology>
    </subcellularLocation>
</comment>
<accession>A0AAV2ZZU2</accession>
<evidence type="ECO:0000256" key="5">
    <source>
        <dbReference type="ARBA" id="ARBA00022989"/>
    </source>
</evidence>
<reference evidence="13" key="1">
    <citation type="thesis" date="2020" institute="ProQuest LLC" country="789 East Eisenhower Parkway, Ann Arbor, MI, USA">
        <title>Comparative Genomics and Chromosome Evolution.</title>
        <authorList>
            <person name="Mudd A.B."/>
        </authorList>
    </citation>
    <scope>NUCLEOTIDE SEQUENCE</scope>
    <source>
        <strain evidence="13">1538</strain>
        <tissue evidence="13">Blood</tissue>
    </source>
</reference>
<dbReference type="PRINTS" id="PR00237">
    <property type="entry name" value="GPCRRHODOPSN"/>
</dbReference>
<dbReference type="GO" id="GO:0004984">
    <property type="term" value="F:olfactory receptor activity"/>
    <property type="evidence" value="ECO:0007669"/>
    <property type="project" value="InterPro"/>
</dbReference>
<evidence type="ECO:0000256" key="3">
    <source>
        <dbReference type="ARBA" id="ARBA00022692"/>
    </source>
</evidence>
<sequence>MVMENQTSPKEFLTLPFSITSDSTSIFISMFFAIYISGVFINSIIIMLIYFSNHLHTPMYLFLCNLSIVDICYTTVTVPKLLYMCISWDNIVSFKECFIQMYFYMLAGSTENILILTMAFDRYIAICNPLRYHHILNKSHCTFITAGIWLIGSFNSFIITYQASQMTFCQSMTIHLFFCDGKPLMNIACTGLNTFYVVIYSEVFMFGFCMFVCIVVSYVKVIKGILHINSKEGRRKAFSTCSSHLTVIIIYYTTGVSVYVMPKYFCVLERVCTVLYTVVTPMINPLIYSLRNDDVKKAFKSLLQFKEELKISS</sequence>
<name>A0AAV2ZZU2_PYXAD</name>
<dbReference type="PRINTS" id="PR00245">
    <property type="entry name" value="OLFACTORYR"/>
</dbReference>
<keyword evidence="7 11" id="KW-0472">Membrane</keyword>
<keyword evidence="9 10" id="KW-0807">Transducer</keyword>
<dbReference type="PROSITE" id="PS00237">
    <property type="entry name" value="G_PROTEIN_RECEP_F1_1"/>
    <property type="match status" value="1"/>
</dbReference>
<evidence type="ECO:0000256" key="9">
    <source>
        <dbReference type="ARBA" id="ARBA00023224"/>
    </source>
</evidence>
<dbReference type="FunFam" id="1.20.1070.10:FF:000015">
    <property type="entry name" value="Olfactory receptor"/>
    <property type="match status" value="1"/>
</dbReference>
<feature type="transmembrane region" description="Helical" evidence="11">
    <location>
        <begin position="102"/>
        <end position="120"/>
    </location>
</feature>
<comment type="similarity">
    <text evidence="10">Belongs to the G-protein coupled receptor 1 family.</text>
</comment>
<evidence type="ECO:0000256" key="6">
    <source>
        <dbReference type="ARBA" id="ARBA00023040"/>
    </source>
</evidence>
<dbReference type="AlphaFoldDB" id="A0AAV2ZZU2"/>
<dbReference type="InterPro" id="IPR050516">
    <property type="entry name" value="Olfactory_GPCR"/>
</dbReference>
<evidence type="ECO:0000256" key="11">
    <source>
        <dbReference type="RuleBase" id="RU363047"/>
    </source>
</evidence>
<dbReference type="Proteomes" id="UP001181693">
    <property type="component" value="Unassembled WGS sequence"/>
</dbReference>
<feature type="transmembrane region" description="Helical" evidence="11">
    <location>
        <begin position="195"/>
        <end position="219"/>
    </location>
</feature>
<evidence type="ECO:0000256" key="4">
    <source>
        <dbReference type="ARBA" id="ARBA00022725"/>
    </source>
</evidence>
<proteinExistence type="inferred from homology"/>
<dbReference type="GO" id="GO:0005886">
    <property type="term" value="C:plasma membrane"/>
    <property type="evidence" value="ECO:0007669"/>
    <property type="project" value="UniProtKB-SubCell"/>
</dbReference>
<dbReference type="InterPro" id="IPR000725">
    <property type="entry name" value="Olfact_rcpt"/>
</dbReference>
<evidence type="ECO:0000256" key="1">
    <source>
        <dbReference type="ARBA" id="ARBA00004651"/>
    </source>
</evidence>
<dbReference type="Gene3D" id="1.20.1070.10">
    <property type="entry name" value="Rhodopsin 7-helix transmembrane proteins"/>
    <property type="match status" value="1"/>
</dbReference>
<dbReference type="PROSITE" id="PS50262">
    <property type="entry name" value="G_PROTEIN_RECEP_F1_2"/>
    <property type="match status" value="1"/>
</dbReference>
<feature type="domain" description="G-protein coupled receptors family 1 profile" evidence="12">
    <location>
        <begin position="41"/>
        <end position="288"/>
    </location>
</feature>
<keyword evidence="5 11" id="KW-1133">Transmembrane helix</keyword>
<evidence type="ECO:0000313" key="13">
    <source>
        <dbReference type="EMBL" id="DBA19158.1"/>
    </source>
</evidence>
<feature type="transmembrane region" description="Helical" evidence="11">
    <location>
        <begin position="141"/>
        <end position="163"/>
    </location>
</feature>
<evidence type="ECO:0000256" key="10">
    <source>
        <dbReference type="RuleBase" id="RU000688"/>
    </source>
</evidence>
<dbReference type="PANTHER" id="PTHR26452">
    <property type="entry name" value="OLFACTORY RECEPTOR"/>
    <property type="match status" value="1"/>
</dbReference>
<evidence type="ECO:0000256" key="8">
    <source>
        <dbReference type="ARBA" id="ARBA00023170"/>
    </source>
</evidence>
<keyword evidence="8 10" id="KW-0675">Receptor</keyword>
<evidence type="ECO:0000259" key="12">
    <source>
        <dbReference type="PROSITE" id="PS50262"/>
    </source>
</evidence>
<keyword evidence="3 10" id="KW-0812">Transmembrane</keyword>
<feature type="transmembrane region" description="Helical" evidence="11">
    <location>
        <begin position="240"/>
        <end position="261"/>
    </location>
</feature>
<keyword evidence="11" id="KW-0716">Sensory transduction</keyword>
<dbReference type="EMBL" id="DYDO01000008">
    <property type="protein sequence ID" value="DBA19158.1"/>
    <property type="molecule type" value="Genomic_DNA"/>
</dbReference>
<keyword evidence="2 11" id="KW-1003">Cell membrane</keyword>
<evidence type="ECO:0000256" key="7">
    <source>
        <dbReference type="ARBA" id="ARBA00023136"/>
    </source>
</evidence>
<dbReference type="CDD" id="cd13954">
    <property type="entry name" value="7tmA_OR"/>
    <property type="match status" value="1"/>
</dbReference>
<dbReference type="InterPro" id="IPR000276">
    <property type="entry name" value="GPCR_Rhodpsn"/>
</dbReference>
<comment type="caution">
    <text evidence="13">The sequence shown here is derived from an EMBL/GenBank/DDBJ whole genome shotgun (WGS) entry which is preliminary data.</text>
</comment>
<feature type="transmembrane region" description="Helical" evidence="11">
    <location>
        <begin position="60"/>
        <end position="82"/>
    </location>
</feature>
<feature type="transmembrane region" description="Helical" evidence="11">
    <location>
        <begin position="26"/>
        <end position="51"/>
    </location>
</feature>
<protein>
    <recommendedName>
        <fullName evidence="11">Olfactory receptor</fullName>
    </recommendedName>
</protein>
<evidence type="ECO:0000256" key="2">
    <source>
        <dbReference type="ARBA" id="ARBA00022475"/>
    </source>
</evidence>
<keyword evidence="6 10" id="KW-0297">G-protein coupled receptor</keyword>
<gene>
    <name evidence="13" type="ORF">GDO54_015025</name>
</gene>
<dbReference type="InterPro" id="IPR017452">
    <property type="entry name" value="GPCR_Rhodpsn_7TM"/>
</dbReference>
<feature type="transmembrane region" description="Helical" evidence="11">
    <location>
        <begin position="273"/>
        <end position="290"/>
    </location>
</feature>
<keyword evidence="14" id="KW-1185">Reference proteome</keyword>